<feature type="compositionally biased region" description="Low complexity" evidence="2">
    <location>
        <begin position="315"/>
        <end position="329"/>
    </location>
</feature>
<dbReference type="GO" id="GO:0016020">
    <property type="term" value="C:membrane"/>
    <property type="evidence" value="ECO:0007669"/>
    <property type="project" value="UniProtKB-UniRule"/>
</dbReference>
<dbReference type="Gene3D" id="3.30.1330.60">
    <property type="entry name" value="OmpA-like domain"/>
    <property type="match status" value="1"/>
</dbReference>
<feature type="compositionally biased region" description="Basic and acidic residues" evidence="2">
    <location>
        <begin position="330"/>
        <end position="347"/>
    </location>
</feature>
<evidence type="ECO:0000256" key="1">
    <source>
        <dbReference type="PROSITE-ProRule" id="PRU00473"/>
    </source>
</evidence>
<gene>
    <name evidence="4" type="ORF">HMPREF0551_2397</name>
</gene>
<dbReference type="Pfam" id="PF00691">
    <property type="entry name" value="OmpA"/>
    <property type="match status" value="1"/>
</dbReference>
<name>E7S0D3_9BURK</name>
<dbReference type="InterPro" id="IPR006665">
    <property type="entry name" value="OmpA-like"/>
</dbReference>
<protein>
    <submittedName>
        <fullName evidence="4">OmpA family protein</fullName>
    </submittedName>
</protein>
<dbReference type="HOGENOM" id="CLU_572112_0_0_4"/>
<dbReference type="PANTHER" id="PTHR30329">
    <property type="entry name" value="STATOR ELEMENT OF FLAGELLAR MOTOR COMPLEX"/>
    <property type="match status" value="1"/>
</dbReference>
<feature type="compositionally biased region" description="Low complexity" evidence="2">
    <location>
        <begin position="57"/>
        <end position="69"/>
    </location>
</feature>
<accession>E7S0D3</accession>
<dbReference type="SUPFAM" id="SSF103088">
    <property type="entry name" value="OmpA-like"/>
    <property type="match status" value="1"/>
</dbReference>
<keyword evidence="5" id="KW-1185">Reference proteome</keyword>
<reference evidence="4 5" key="1">
    <citation type="submission" date="2010-12" db="EMBL/GenBank/DDBJ databases">
        <authorList>
            <person name="Muzny D."/>
            <person name="Qin X."/>
            <person name="Deng J."/>
            <person name="Jiang H."/>
            <person name="Liu Y."/>
            <person name="Qu J."/>
            <person name="Song X.-Z."/>
            <person name="Zhang L."/>
            <person name="Thornton R."/>
            <person name="Coyle M."/>
            <person name="Francisco L."/>
            <person name="Jackson L."/>
            <person name="Javaid M."/>
            <person name="Korchina V."/>
            <person name="Kovar C."/>
            <person name="Mata R."/>
            <person name="Mathew T."/>
            <person name="Ngo R."/>
            <person name="Nguyen L."/>
            <person name="Nguyen N."/>
            <person name="Okwuonu G."/>
            <person name="Ongeri F."/>
            <person name="Pham C."/>
            <person name="Simmons D."/>
            <person name="Wilczek-Boney K."/>
            <person name="Hale W."/>
            <person name="Jakkamsetti A."/>
            <person name="Pham P."/>
            <person name="Ruth R."/>
            <person name="San Lucas F."/>
            <person name="Warren J."/>
            <person name="Zhang J."/>
            <person name="Zhao Z."/>
            <person name="Zhou C."/>
            <person name="Zhu D."/>
            <person name="Lee S."/>
            <person name="Bess C."/>
            <person name="Blankenburg K."/>
            <person name="Forbes L."/>
            <person name="Fu Q."/>
            <person name="Gubbala S."/>
            <person name="Hirani K."/>
            <person name="Jayaseelan J.C."/>
            <person name="Lara F."/>
            <person name="Munidasa M."/>
            <person name="Palculict T."/>
            <person name="Patil S."/>
            <person name="Pu L.-L."/>
            <person name="Saada N."/>
            <person name="Tang L."/>
            <person name="Weissenberger G."/>
            <person name="Zhu Y."/>
            <person name="Hemphill L."/>
            <person name="Shang Y."/>
            <person name="Youmans B."/>
            <person name="Ayvaz T."/>
            <person name="Ross M."/>
            <person name="Santibanez J."/>
            <person name="Aqrawi P."/>
            <person name="Gross S."/>
            <person name="Joshi V."/>
            <person name="Fowler G."/>
            <person name="Nazareth L."/>
            <person name="Reid J."/>
            <person name="Worley K."/>
            <person name="Petrosino J."/>
            <person name="Highlander S."/>
            <person name="Gibbs R."/>
        </authorList>
    </citation>
    <scope>NUCLEOTIDE SEQUENCE [LARGE SCALE GENOMIC DNA]</scope>
    <source>
        <strain evidence="4 5">ATCC 51599</strain>
    </source>
</reference>
<feature type="region of interest" description="Disordered" evidence="2">
    <location>
        <begin position="309"/>
        <end position="356"/>
    </location>
</feature>
<feature type="domain" description="OmpA-like" evidence="3">
    <location>
        <begin position="364"/>
        <end position="477"/>
    </location>
</feature>
<dbReference type="PROSITE" id="PS51123">
    <property type="entry name" value="OMPA_2"/>
    <property type="match status" value="1"/>
</dbReference>
<dbReference type="eggNOG" id="COG2885">
    <property type="taxonomic scope" value="Bacteria"/>
</dbReference>
<organism evidence="4 5">
    <name type="scientific">Lautropia mirabilis ATCC 51599</name>
    <dbReference type="NCBI Taxonomy" id="887898"/>
    <lineage>
        <taxon>Bacteria</taxon>
        <taxon>Pseudomonadati</taxon>
        <taxon>Pseudomonadota</taxon>
        <taxon>Betaproteobacteria</taxon>
        <taxon>Burkholderiales</taxon>
        <taxon>Burkholderiaceae</taxon>
        <taxon>Lautropia</taxon>
    </lineage>
</organism>
<dbReference type="PANTHER" id="PTHR30329:SF21">
    <property type="entry name" value="LIPOPROTEIN YIAD-RELATED"/>
    <property type="match status" value="1"/>
</dbReference>
<feature type="region of interest" description="Disordered" evidence="2">
    <location>
        <begin position="57"/>
        <end position="152"/>
    </location>
</feature>
<comment type="caution">
    <text evidence="4">The sequence shown here is derived from an EMBL/GenBank/DDBJ whole genome shotgun (WGS) entry which is preliminary data.</text>
</comment>
<dbReference type="EMBL" id="AEQP01000022">
    <property type="protein sequence ID" value="EFV94282.1"/>
    <property type="molecule type" value="Genomic_DNA"/>
</dbReference>
<dbReference type="CDD" id="cd07185">
    <property type="entry name" value="OmpA_C-like"/>
    <property type="match status" value="1"/>
</dbReference>
<dbReference type="AlphaFoldDB" id="E7S0D3"/>
<evidence type="ECO:0000256" key="2">
    <source>
        <dbReference type="SAM" id="MobiDB-lite"/>
    </source>
</evidence>
<dbReference type="Proteomes" id="UP000011021">
    <property type="component" value="Unassembled WGS sequence"/>
</dbReference>
<dbReference type="InterPro" id="IPR050330">
    <property type="entry name" value="Bact_OuterMem_StrucFunc"/>
</dbReference>
<evidence type="ECO:0000259" key="3">
    <source>
        <dbReference type="PROSITE" id="PS51123"/>
    </source>
</evidence>
<evidence type="ECO:0000313" key="4">
    <source>
        <dbReference type="EMBL" id="EFV94282.1"/>
    </source>
</evidence>
<proteinExistence type="predicted"/>
<keyword evidence="1" id="KW-0472">Membrane</keyword>
<dbReference type="STRING" id="887898.HMPREF0551_2397"/>
<evidence type="ECO:0000313" key="5">
    <source>
        <dbReference type="Proteomes" id="UP000011021"/>
    </source>
</evidence>
<sequence length="477" mass="49776">MRRFTSLKVGVLLLFVLLLTLFGVQEGEGDAQHEAQQQLASASGNTHTESIELPLGRQAAQAAGSAQGQDGQGAGRQANVQGAGPSDDRRAAPVSKDNAPQDKAAALSAGVAATNGTPADAMADSQAGPAVPAGESVMAPEDDDQPPRPATGDAMIELPGPPSFSLAHDPAGGIRLAGEVPDDDTRNQWMNAIRLGARGEPVEGSLRLRHIDGHAAARWEPQLTALVALVRERNISELRVRSDVVEVFGGAQTPAQGRETLELIRAQVPNGYRVLARDEAGAAGASRLAAAGAAAQGAQRLADANRLAGRDARAQADAQKAADARNAATKARDARNSRDSRNARDTRQAATDSRNLRTVAAGSCPRSLKQLSAPIFFKSGSSSLSPAETRRLQQLGACLGRTAWVRVTGYADPRYSAAYNKTLSERRARAVAGAISEGGFSSARITVVGAGKTSPRTKVRADKATLQRARRVDILVG</sequence>
<dbReference type="InterPro" id="IPR036737">
    <property type="entry name" value="OmpA-like_sf"/>
</dbReference>